<keyword evidence="9" id="KW-0624">Polysaccharide degradation</keyword>
<evidence type="ECO:0000256" key="13">
    <source>
        <dbReference type="PIRSR" id="PIRSR001031-2"/>
    </source>
</evidence>
<feature type="binding site" evidence="13">
    <location>
        <position position="139"/>
    </location>
    <ligand>
        <name>substrate</name>
    </ligand>
</feature>
<evidence type="ECO:0000256" key="2">
    <source>
        <dbReference type="ARBA" id="ARBA00006188"/>
    </source>
</evidence>
<gene>
    <name evidence="16" type="ORF">FISHEDRAFT_32338</name>
</gene>
<proteinExistence type="inferred from homology"/>
<dbReference type="EMBL" id="KN881581">
    <property type="protein sequence ID" value="KIY53984.1"/>
    <property type="molecule type" value="Genomic_DNA"/>
</dbReference>
<dbReference type="FunFam" id="1.50.10.10:FF:000018">
    <property type="entry name" value="Glucoamylase"/>
    <property type="match status" value="1"/>
</dbReference>
<dbReference type="PIRSF" id="PIRSF001031">
    <property type="entry name" value="Glu-a-glcsd_SBD"/>
    <property type="match status" value="1"/>
</dbReference>
<sequence>MLRLLVLSCFLLHSAWAQSSTVVGYIAIESPIAKAGLLANIGPDGSLSSGAKSGVVIASPFTSNPDYLYTWTRDSSLVFKLIIDQYTLGLDTTVRSHIDNFVEAETIIQQITNPSGTVSTGGLGEPKFNINETAFTGAWGRPQRDGPALRSTALITWANYLLDEGNTSYVTDTLWPIIKLDLDYVAEYWNETTYDLWEEVDSSSFFTTGVQQRTLRQGATLASTLGEDASNYSTQADNVLCFQQTYWNTAGYMTANTGGGRSGKDANTVLTSIHLFDVDAGCDSITFQPCSDLALSNLVYYIDAFRSIYTINDGLGSTAAVATGRYPEDVYYDGNPWYLTTLAVAEQLYDSLIVWDKQGYLNVTSFSLVFFQTFDDSIEEGVYESGSITFTNLTNAISEWADAFVAIVAEYTPSSGNLSEQYSKTNGSQVSAEDLTWSYAAALTAFSARDGVTPATWGASGLTVASSCVRAINTAAVTFNVYATTVWGENIYIVGSVSELADWDTDNALILSADDYPTWSITVNLPASTYIEYKYIRIYDGDVTWESDPNMNITTPASGTYTENDTWR</sequence>
<keyword evidence="17" id="KW-1185">Reference proteome</keyword>
<dbReference type="PRINTS" id="PR00736">
    <property type="entry name" value="GLHYDRLASE15"/>
</dbReference>
<dbReference type="OrthoDB" id="6123450at2759"/>
<evidence type="ECO:0000259" key="15">
    <source>
        <dbReference type="PROSITE" id="PS51166"/>
    </source>
</evidence>
<dbReference type="EC" id="3.2.1.3" evidence="3"/>
<evidence type="ECO:0000256" key="12">
    <source>
        <dbReference type="PIRSR" id="PIRSR001031-1"/>
    </source>
</evidence>
<dbReference type="InterPro" id="IPR011613">
    <property type="entry name" value="GH15-like"/>
</dbReference>
<dbReference type="Pfam" id="PF00723">
    <property type="entry name" value="Glyco_hydro_15"/>
    <property type="match status" value="1"/>
</dbReference>
<evidence type="ECO:0000256" key="7">
    <source>
        <dbReference type="ARBA" id="ARBA00023277"/>
    </source>
</evidence>
<dbReference type="InterPro" id="IPR008928">
    <property type="entry name" value="6-hairpin_glycosidase_sf"/>
</dbReference>
<evidence type="ECO:0000256" key="6">
    <source>
        <dbReference type="ARBA" id="ARBA00023180"/>
    </source>
</evidence>
<organism evidence="16 17">
    <name type="scientific">Fistulina hepatica ATCC 64428</name>
    <dbReference type="NCBI Taxonomy" id="1128425"/>
    <lineage>
        <taxon>Eukaryota</taxon>
        <taxon>Fungi</taxon>
        <taxon>Dikarya</taxon>
        <taxon>Basidiomycota</taxon>
        <taxon>Agaricomycotina</taxon>
        <taxon>Agaricomycetes</taxon>
        <taxon>Agaricomycetidae</taxon>
        <taxon>Agaricales</taxon>
        <taxon>Fistulinaceae</taxon>
        <taxon>Fistulina</taxon>
    </lineage>
</organism>
<comment type="catalytic activity">
    <reaction evidence="1">
        <text>Hydrolysis of terminal (1-&gt;4)-linked alpha-D-glucose residues successively from non-reducing ends of the chains with release of beta-D-glucose.</text>
        <dbReference type="EC" id="3.2.1.3"/>
    </reaction>
</comment>
<keyword evidence="4 14" id="KW-0732">Signal</keyword>
<dbReference type="PROSITE" id="PS51166">
    <property type="entry name" value="CBM20"/>
    <property type="match status" value="1"/>
</dbReference>
<comment type="similarity">
    <text evidence="2">Belongs to the glycosyl hydrolase 15 family.</text>
</comment>
<dbReference type="GO" id="GO:0000324">
    <property type="term" value="C:fungal-type vacuole"/>
    <property type="evidence" value="ECO:0007669"/>
    <property type="project" value="TreeGrafter"/>
</dbReference>
<feature type="chain" id="PRO_5002316480" description="glucan 1,4-alpha-glucosidase" evidence="14">
    <location>
        <begin position="18"/>
        <end position="568"/>
    </location>
</feature>
<protein>
    <recommendedName>
        <fullName evidence="3">glucan 1,4-alpha-glucosidase</fullName>
        <ecNumber evidence="3">3.2.1.3</ecNumber>
    </recommendedName>
    <alternativeName>
        <fullName evidence="11">1,4-alpha-D-glucan glucohydrolase</fullName>
    </alternativeName>
    <alternativeName>
        <fullName evidence="10">Glucan 1,4-alpha-glucosidase</fullName>
    </alternativeName>
</protein>
<keyword evidence="6" id="KW-0325">Glycoprotein</keyword>
<dbReference type="Proteomes" id="UP000054144">
    <property type="component" value="Unassembled WGS sequence"/>
</dbReference>
<feature type="active site" description="Proton acceptor" evidence="12">
    <location>
        <position position="195"/>
    </location>
</feature>
<keyword evidence="5" id="KW-0378">Hydrolase</keyword>
<evidence type="ECO:0000313" key="17">
    <source>
        <dbReference type="Proteomes" id="UP000054144"/>
    </source>
</evidence>
<evidence type="ECO:0000256" key="11">
    <source>
        <dbReference type="ARBA" id="ARBA00033473"/>
    </source>
</evidence>
<dbReference type="Gene3D" id="1.50.10.10">
    <property type="match status" value="1"/>
</dbReference>
<evidence type="ECO:0000256" key="5">
    <source>
        <dbReference type="ARBA" id="ARBA00022801"/>
    </source>
</evidence>
<accession>A0A0D7AQG8</accession>
<dbReference type="SUPFAM" id="SSF49452">
    <property type="entry name" value="Starch-binding domain-like"/>
    <property type="match status" value="1"/>
</dbReference>
<dbReference type="InterPro" id="IPR002044">
    <property type="entry name" value="CBM20"/>
</dbReference>
<dbReference type="InterPro" id="IPR000165">
    <property type="entry name" value="Glucoamylase"/>
</dbReference>
<evidence type="ECO:0000256" key="3">
    <source>
        <dbReference type="ARBA" id="ARBA00012593"/>
    </source>
</evidence>
<keyword evidence="7" id="KW-0119">Carbohydrate metabolism</keyword>
<dbReference type="GO" id="GO:0000272">
    <property type="term" value="P:polysaccharide catabolic process"/>
    <property type="evidence" value="ECO:0007669"/>
    <property type="project" value="UniProtKB-KW"/>
</dbReference>
<dbReference type="PANTHER" id="PTHR31616">
    <property type="entry name" value="TREHALASE"/>
    <property type="match status" value="1"/>
</dbReference>
<dbReference type="SMART" id="SM01065">
    <property type="entry name" value="CBM_2"/>
    <property type="match status" value="1"/>
</dbReference>
<dbReference type="AlphaFoldDB" id="A0A0D7AQG8"/>
<evidence type="ECO:0000256" key="1">
    <source>
        <dbReference type="ARBA" id="ARBA00001863"/>
    </source>
</evidence>
<evidence type="ECO:0000256" key="14">
    <source>
        <dbReference type="SAM" id="SignalP"/>
    </source>
</evidence>
<dbReference type="FunFam" id="2.60.40.10:FF:000552">
    <property type="entry name" value="Related to glucoamylase"/>
    <property type="match status" value="1"/>
</dbReference>
<feature type="signal peptide" evidence="14">
    <location>
        <begin position="1"/>
        <end position="17"/>
    </location>
</feature>
<dbReference type="CDD" id="cd05808">
    <property type="entry name" value="CBM20_alpha_amylase"/>
    <property type="match status" value="1"/>
</dbReference>
<evidence type="ECO:0000256" key="9">
    <source>
        <dbReference type="ARBA" id="ARBA00023326"/>
    </source>
</evidence>
<name>A0A0D7AQG8_9AGAR</name>
<dbReference type="GO" id="GO:0004339">
    <property type="term" value="F:glucan 1,4-alpha-glucosidase activity"/>
    <property type="evidence" value="ECO:0007669"/>
    <property type="project" value="UniProtKB-EC"/>
</dbReference>
<dbReference type="InterPro" id="IPR012341">
    <property type="entry name" value="6hp_glycosidase-like_sf"/>
</dbReference>
<dbReference type="PANTHER" id="PTHR31616:SF12">
    <property type="entry name" value="GLUCOAMYLASE"/>
    <property type="match status" value="1"/>
</dbReference>
<dbReference type="Gene3D" id="2.60.40.10">
    <property type="entry name" value="Immunoglobulins"/>
    <property type="match status" value="1"/>
</dbReference>
<reference evidence="16 17" key="1">
    <citation type="journal article" date="2015" name="Fungal Genet. Biol.">
        <title>Evolution of novel wood decay mechanisms in Agaricales revealed by the genome sequences of Fistulina hepatica and Cylindrobasidium torrendii.</title>
        <authorList>
            <person name="Floudas D."/>
            <person name="Held B.W."/>
            <person name="Riley R."/>
            <person name="Nagy L.G."/>
            <person name="Koehler G."/>
            <person name="Ransdell A.S."/>
            <person name="Younus H."/>
            <person name="Chow J."/>
            <person name="Chiniquy J."/>
            <person name="Lipzen A."/>
            <person name="Tritt A."/>
            <person name="Sun H."/>
            <person name="Haridas S."/>
            <person name="LaButti K."/>
            <person name="Ohm R.A."/>
            <person name="Kues U."/>
            <person name="Blanchette R.A."/>
            <person name="Grigoriev I.V."/>
            <person name="Minto R.E."/>
            <person name="Hibbett D.S."/>
        </authorList>
    </citation>
    <scope>NUCLEOTIDE SEQUENCE [LARGE SCALE GENOMIC DNA]</scope>
    <source>
        <strain evidence="16 17">ATCC 64428</strain>
    </source>
</reference>
<dbReference type="Pfam" id="PF00686">
    <property type="entry name" value="CBM_20"/>
    <property type="match status" value="1"/>
</dbReference>
<keyword evidence="8" id="KW-0326">Glycosidase</keyword>
<dbReference type="InterPro" id="IPR013784">
    <property type="entry name" value="Carb-bd-like_fold"/>
</dbReference>
<feature type="active site" description="Proton donor" evidence="12">
    <location>
        <position position="198"/>
    </location>
</feature>
<evidence type="ECO:0000256" key="4">
    <source>
        <dbReference type="ARBA" id="ARBA00022729"/>
    </source>
</evidence>
<dbReference type="InterPro" id="IPR008291">
    <property type="entry name" value="Glucoamylase_SBD"/>
</dbReference>
<evidence type="ECO:0000256" key="8">
    <source>
        <dbReference type="ARBA" id="ARBA00023295"/>
    </source>
</evidence>
<feature type="domain" description="CBM20" evidence="15">
    <location>
        <begin position="469"/>
        <end position="568"/>
    </location>
</feature>
<dbReference type="SUPFAM" id="SSF48208">
    <property type="entry name" value="Six-hairpin glycosidases"/>
    <property type="match status" value="1"/>
</dbReference>
<evidence type="ECO:0000256" key="10">
    <source>
        <dbReference type="ARBA" id="ARBA00033442"/>
    </source>
</evidence>
<evidence type="ECO:0000313" key="16">
    <source>
        <dbReference type="EMBL" id="KIY53984.1"/>
    </source>
</evidence>
<dbReference type="GO" id="GO:2001070">
    <property type="term" value="F:starch binding"/>
    <property type="evidence" value="ECO:0007669"/>
    <property type="project" value="InterPro"/>
</dbReference>
<dbReference type="InterPro" id="IPR013783">
    <property type="entry name" value="Ig-like_fold"/>
</dbReference>